<evidence type="ECO:0000256" key="5">
    <source>
        <dbReference type="ARBA" id="ARBA00038359"/>
    </source>
</evidence>
<feature type="transmembrane region" description="Helical" evidence="6">
    <location>
        <begin position="20"/>
        <end position="41"/>
    </location>
</feature>
<evidence type="ECO:0000256" key="6">
    <source>
        <dbReference type="SAM" id="Phobius"/>
    </source>
</evidence>
<feature type="transmembrane region" description="Helical" evidence="6">
    <location>
        <begin position="223"/>
        <end position="246"/>
    </location>
</feature>
<dbReference type="InterPro" id="IPR049326">
    <property type="entry name" value="Rhodopsin_dom_fungi"/>
</dbReference>
<dbReference type="PANTHER" id="PTHR33048:SF47">
    <property type="entry name" value="INTEGRAL MEMBRANE PROTEIN-RELATED"/>
    <property type="match status" value="1"/>
</dbReference>
<reference evidence="8 9" key="1">
    <citation type="submission" date="2019-09" db="EMBL/GenBank/DDBJ databases">
        <title>The hologenome of the rock-dwelling lichen Lasallia pustulata.</title>
        <authorList>
            <person name="Greshake Tzovaras B."/>
            <person name="Segers F."/>
            <person name="Bicker A."/>
            <person name="Dal Grande F."/>
            <person name="Otte J."/>
            <person name="Hankeln T."/>
            <person name="Schmitt I."/>
            <person name="Ebersberger I."/>
        </authorList>
    </citation>
    <scope>NUCLEOTIDE SEQUENCE [LARGE SCALE GENOMIC DNA]</scope>
    <source>
        <strain evidence="8">A1-1</strain>
    </source>
</reference>
<feature type="transmembrane region" description="Helical" evidence="6">
    <location>
        <begin position="189"/>
        <end position="211"/>
    </location>
</feature>
<dbReference type="GO" id="GO:0016020">
    <property type="term" value="C:membrane"/>
    <property type="evidence" value="ECO:0007669"/>
    <property type="project" value="UniProtKB-SubCell"/>
</dbReference>
<evidence type="ECO:0000256" key="3">
    <source>
        <dbReference type="ARBA" id="ARBA00022989"/>
    </source>
</evidence>
<feature type="domain" description="Rhodopsin" evidence="7">
    <location>
        <begin position="37"/>
        <end position="282"/>
    </location>
</feature>
<evidence type="ECO:0000259" key="7">
    <source>
        <dbReference type="Pfam" id="PF20684"/>
    </source>
</evidence>
<evidence type="ECO:0000256" key="4">
    <source>
        <dbReference type="ARBA" id="ARBA00023136"/>
    </source>
</evidence>
<dbReference type="Pfam" id="PF20684">
    <property type="entry name" value="Fung_rhodopsin"/>
    <property type="match status" value="1"/>
</dbReference>
<dbReference type="PANTHER" id="PTHR33048">
    <property type="entry name" value="PTH11-LIKE INTEGRAL MEMBRANE PROTEIN (AFU_ORTHOLOGUE AFUA_5G11245)"/>
    <property type="match status" value="1"/>
</dbReference>
<gene>
    <name evidence="8" type="ORF">FRX48_09231</name>
</gene>
<evidence type="ECO:0000313" key="8">
    <source>
        <dbReference type="EMBL" id="KAA6406933.1"/>
    </source>
</evidence>
<feature type="transmembrane region" description="Helical" evidence="6">
    <location>
        <begin position="53"/>
        <end position="78"/>
    </location>
</feature>
<dbReference type="EMBL" id="VXIT01000021">
    <property type="protein sequence ID" value="KAA6406933.1"/>
    <property type="molecule type" value="Genomic_DNA"/>
</dbReference>
<proteinExistence type="inferred from homology"/>
<name>A0A5M8PCY1_9LECA</name>
<keyword evidence="3 6" id="KW-1133">Transmembrane helix</keyword>
<feature type="transmembrane region" description="Helical" evidence="6">
    <location>
        <begin position="107"/>
        <end position="128"/>
    </location>
</feature>
<dbReference type="AlphaFoldDB" id="A0A5M8PCY1"/>
<feature type="transmembrane region" description="Helical" evidence="6">
    <location>
        <begin position="140"/>
        <end position="162"/>
    </location>
</feature>
<dbReference type="InterPro" id="IPR052337">
    <property type="entry name" value="SAT4-like"/>
</dbReference>
<keyword evidence="2 6" id="KW-0812">Transmembrane</keyword>
<organism evidence="8 9">
    <name type="scientific">Lasallia pustulata</name>
    <dbReference type="NCBI Taxonomy" id="136370"/>
    <lineage>
        <taxon>Eukaryota</taxon>
        <taxon>Fungi</taxon>
        <taxon>Dikarya</taxon>
        <taxon>Ascomycota</taxon>
        <taxon>Pezizomycotina</taxon>
        <taxon>Lecanoromycetes</taxon>
        <taxon>OSLEUM clade</taxon>
        <taxon>Umbilicariomycetidae</taxon>
        <taxon>Umbilicariales</taxon>
        <taxon>Umbilicariaceae</taxon>
        <taxon>Lasallia</taxon>
    </lineage>
</organism>
<protein>
    <recommendedName>
        <fullName evidence="7">Rhodopsin domain-containing protein</fullName>
    </recommendedName>
</protein>
<keyword evidence="4 6" id="KW-0472">Membrane</keyword>
<accession>A0A5M8PCY1</accession>
<feature type="transmembrane region" description="Helical" evidence="6">
    <location>
        <begin position="258"/>
        <end position="281"/>
    </location>
</feature>
<comment type="caution">
    <text evidence="8">The sequence shown here is derived from an EMBL/GenBank/DDBJ whole genome shotgun (WGS) entry which is preliminary data.</text>
</comment>
<evidence type="ECO:0000256" key="1">
    <source>
        <dbReference type="ARBA" id="ARBA00004141"/>
    </source>
</evidence>
<dbReference type="OrthoDB" id="444631at2759"/>
<evidence type="ECO:0000256" key="2">
    <source>
        <dbReference type="ARBA" id="ARBA00022692"/>
    </source>
</evidence>
<sequence length="361" mass="41531">MGYVHSDRIAPNPKFGPHVFLGFIWGGFALSTMFVAFRIWVRLHRFKNFFMDDVFVLIALLMLLATAITWQCISRYMYQAIYIGRGELAAIPPTFVTDTQTYFRGEAAIVILFWSGLWSVKASFLLFFRRLSDGVSGQKGHWWIAFLFTLATYFGAIGTISYRCLIPAFEDIAHYCVTPKAILLDHVSLFTNTVVDVLTDLIILSIPIRLLWRAHINRQQRAVLTTIFCLVLITMTIAIVRSVVVMQFSPVPEPTWTFFWSAMEHTIAIIIVCLTSFRALFTKHNRQARIPDATEDSRKRDLYGFRSIKDLVFWTASWRSHSTLSKTTEDRGDLQTSEEHIIPLNRVYVRKECETSSSARL</sequence>
<comment type="similarity">
    <text evidence="5">Belongs to the SAT4 family.</text>
</comment>
<evidence type="ECO:0000313" key="9">
    <source>
        <dbReference type="Proteomes" id="UP000324767"/>
    </source>
</evidence>
<dbReference type="Proteomes" id="UP000324767">
    <property type="component" value="Unassembled WGS sequence"/>
</dbReference>
<comment type="subcellular location">
    <subcellularLocation>
        <location evidence="1">Membrane</location>
        <topology evidence="1">Multi-pass membrane protein</topology>
    </subcellularLocation>
</comment>